<dbReference type="InterPro" id="IPR005467">
    <property type="entry name" value="His_kinase_dom"/>
</dbReference>
<evidence type="ECO:0000256" key="1">
    <source>
        <dbReference type="ARBA" id="ARBA00000085"/>
    </source>
</evidence>
<proteinExistence type="predicted"/>
<dbReference type="EMBL" id="SGVY01000004">
    <property type="protein sequence ID" value="TFH84259.1"/>
    <property type="molecule type" value="Genomic_DNA"/>
</dbReference>
<comment type="caution">
    <text evidence="9">The sequence shown here is derived from an EMBL/GenBank/DDBJ whole genome shotgun (WGS) entry which is preliminary data.</text>
</comment>
<keyword evidence="3" id="KW-0808">Transferase</keyword>
<dbReference type="OrthoDB" id="1043958at2"/>
<dbReference type="PANTHER" id="PTHR43711">
    <property type="entry name" value="TWO-COMPONENT HISTIDINE KINASE"/>
    <property type="match status" value="1"/>
</dbReference>
<dbReference type="EC" id="2.7.13.3" evidence="2"/>
<evidence type="ECO:0000256" key="2">
    <source>
        <dbReference type="ARBA" id="ARBA00012438"/>
    </source>
</evidence>
<feature type="transmembrane region" description="Helical" evidence="7">
    <location>
        <begin position="396"/>
        <end position="417"/>
    </location>
</feature>
<keyword evidence="7" id="KW-0472">Membrane</keyword>
<dbReference type="Pfam" id="PF17140">
    <property type="entry name" value="DUF5113"/>
    <property type="match status" value="2"/>
</dbReference>
<keyword evidence="10" id="KW-1185">Reference proteome</keyword>
<evidence type="ECO:0000313" key="10">
    <source>
        <dbReference type="Proteomes" id="UP000297872"/>
    </source>
</evidence>
<evidence type="ECO:0000256" key="7">
    <source>
        <dbReference type="SAM" id="Phobius"/>
    </source>
</evidence>
<comment type="catalytic activity">
    <reaction evidence="1">
        <text>ATP + protein L-histidine = ADP + protein N-phospho-L-histidine.</text>
        <dbReference type="EC" id="2.7.13.3"/>
    </reaction>
</comment>
<keyword evidence="7" id="KW-0812">Transmembrane</keyword>
<protein>
    <recommendedName>
        <fullName evidence="2">histidine kinase</fullName>
        <ecNumber evidence="2">2.7.13.3</ecNumber>
    </recommendedName>
</protein>
<dbReference type="InterPro" id="IPR050736">
    <property type="entry name" value="Sensor_HK_Regulatory"/>
</dbReference>
<gene>
    <name evidence="9" type="ORF">EXN75_02585</name>
</gene>
<dbReference type="GO" id="GO:0000160">
    <property type="term" value="P:phosphorelay signal transduction system"/>
    <property type="evidence" value="ECO:0007669"/>
    <property type="project" value="UniProtKB-KW"/>
</dbReference>
<dbReference type="Gene3D" id="1.25.40.10">
    <property type="entry name" value="Tetratricopeptide repeat domain"/>
    <property type="match status" value="1"/>
</dbReference>
<evidence type="ECO:0000256" key="4">
    <source>
        <dbReference type="ARBA" id="ARBA00022777"/>
    </source>
</evidence>
<dbReference type="SUPFAM" id="SSF55874">
    <property type="entry name" value="ATPase domain of HSP90 chaperone/DNA topoisomerase II/histidine kinase"/>
    <property type="match status" value="1"/>
</dbReference>
<dbReference type="Proteomes" id="UP000297872">
    <property type="component" value="Unassembled WGS sequence"/>
</dbReference>
<evidence type="ECO:0000256" key="5">
    <source>
        <dbReference type="ARBA" id="ARBA00023012"/>
    </source>
</evidence>
<dbReference type="PANTHER" id="PTHR43711:SF31">
    <property type="entry name" value="HISTIDINE KINASE"/>
    <property type="match status" value="1"/>
</dbReference>
<dbReference type="InterPro" id="IPR033406">
    <property type="entry name" value="DUF5113"/>
</dbReference>
<evidence type="ECO:0000259" key="8">
    <source>
        <dbReference type="PROSITE" id="PS50109"/>
    </source>
</evidence>
<organism evidence="9 10">
    <name type="scientific">Segatella hominis</name>
    <dbReference type="NCBI Taxonomy" id="2518605"/>
    <lineage>
        <taxon>Bacteria</taxon>
        <taxon>Pseudomonadati</taxon>
        <taxon>Bacteroidota</taxon>
        <taxon>Bacteroidia</taxon>
        <taxon>Bacteroidales</taxon>
        <taxon>Prevotellaceae</taxon>
        <taxon>Segatella</taxon>
    </lineage>
</organism>
<name>A0A4Y8VUH5_9BACT</name>
<dbReference type="Gene3D" id="3.30.565.10">
    <property type="entry name" value="Histidine kinase-like ATPase, C-terminal domain"/>
    <property type="match status" value="1"/>
</dbReference>
<keyword evidence="6" id="KW-0175">Coiled coil</keyword>
<feature type="domain" description="Histidine kinase" evidence="8">
    <location>
        <begin position="495"/>
        <end position="699"/>
    </location>
</feature>
<evidence type="ECO:0000313" key="9">
    <source>
        <dbReference type="EMBL" id="TFH84259.1"/>
    </source>
</evidence>
<accession>A0A4Y8VUH5</accession>
<dbReference type="InterPro" id="IPR003594">
    <property type="entry name" value="HATPase_dom"/>
</dbReference>
<dbReference type="Pfam" id="PF02518">
    <property type="entry name" value="HATPase_c"/>
    <property type="match status" value="1"/>
</dbReference>
<dbReference type="GO" id="GO:0004673">
    <property type="term" value="F:protein histidine kinase activity"/>
    <property type="evidence" value="ECO:0007669"/>
    <property type="project" value="UniProtKB-EC"/>
</dbReference>
<keyword evidence="7" id="KW-1133">Transmembrane helix</keyword>
<dbReference type="InterPro" id="IPR036890">
    <property type="entry name" value="HATPase_C_sf"/>
</dbReference>
<evidence type="ECO:0000256" key="3">
    <source>
        <dbReference type="ARBA" id="ARBA00022679"/>
    </source>
</evidence>
<dbReference type="Pfam" id="PF17139">
    <property type="entry name" value="DUF5112"/>
    <property type="match status" value="1"/>
</dbReference>
<dbReference type="SMART" id="SM00387">
    <property type="entry name" value="HATPase_c"/>
    <property type="match status" value="1"/>
</dbReference>
<feature type="transmembrane region" description="Helical" evidence="7">
    <location>
        <begin position="864"/>
        <end position="884"/>
    </location>
</feature>
<dbReference type="SUPFAM" id="SSF48452">
    <property type="entry name" value="TPR-like"/>
    <property type="match status" value="1"/>
</dbReference>
<keyword evidence="4" id="KW-0418">Kinase</keyword>
<reference evidence="9 10" key="1">
    <citation type="submission" date="2019-02" db="EMBL/GenBank/DDBJ databases">
        <title>Draft Genome Sequence of the Prevotella sp. BCRC 81118, Isolated from Human Feces.</title>
        <authorList>
            <person name="Huang C.-H."/>
        </authorList>
    </citation>
    <scope>NUCLEOTIDE SEQUENCE [LARGE SCALE GENOMIC DNA]</scope>
    <source>
        <strain evidence="9 10">BCRC 81118</strain>
    </source>
</reference>
<feature type="coiled-coil region" evidence="6">
    <location>
        <begin position="437"/>
        <end position="468"/>
    </location>
</feature>
<keyword evidence="5" id="KW-0902">Two-component regulatory system</keyword>
<dbReference type="AlphaFoldDB" id="A0A4Y8VUH5"/>
<dbReference type="InterPro" id="IPR011990">
    <property type="entry name" value="TPR-like_helical_dom_sf"/>
</dbReference>
<dbReference type="PROSITE" id="PS50109">
    <property type="entry name" value="HIS_KIN"/>
    <property type="match status" value="1"/>
</dbReference>
<dbReference type="InterPro" id="IPR033405">
    <property type="entry name" value="DUF5112"/>
</dbReference>
<evidence type="ECO:0000256" key="6">
    <source>
        <dbReference type="SAM" id="Coils"/>
    </source>
</evidence>
<sequence>MLALFFYSACGPSHKQEVDRLNTLSYAYHYRDLDSTKMLAQRALALSDDYSAGYAEACNNLAFVEMAKMNYKEARRWLGLVEEKSNNQLELLIADVQMMRICQRESHNKDFYSYREKAMVRLRRLGEEASNLPPRERRRATYAHSEFDIVDATYCYYVGLEEPMQKALNDIDADALEADTAQYLNYLYNIGSGGAITNGSSEQIAQTEFDYLIQCYMLASAGRVVMSDGTMAGGYPYWQANALQAISEHLQNGRMRDFLIRNNLPAIQYLNVEQMPDTLLAGNLAQRALNLFISYGDTYQIAGGYRTLAECYFAIEDYNSAGDCLLRALQVSKNIKSAPDLVASIRERLCLVYSALDNKQQSDYNRNIYLDLQERTRQDRQLEARATLLDDNALQLNLMIAAVLVMILLVVILLYLFDRMRRRKIQSKPLSSLLEPLEQWKQRNTQYINDINERKEELDEEISIARLHLDDNKKRNLEQRAKVSLVNSITPFIDRMIHEVDKLAEDDESTPVEVKQERYEYISELTDKINQYNIILTNWIQMRQGTLNLRIVSFPLQPLFDIVAKGKMSFQMKKIKLDVQPTAAKVKADRTLTLFMINTIADNARKFTPAGGKVTVSAEEHDKYVEIVIADTGKGMDEEQLAHVFDRTYTGGHGFGLLNCKGIIEKYKKVSSIFNICHIEAESEVGKGSVFRFRLPKGIGRMIVGVILLLASSVSSFASQIHHHTLATGKVSRELTLADAFADSAYFSNINGTYQRTLAFADSAIYYLNQHYLRQYPQGKNLMVSSPKLSQAAELKWFADSVTTDYSIILDIRNESAVAALALHQWTLYDRNNKVYTKLFRERSTDNTLPEYVRTMQSSENSKTVAVILLFLLLLQLPIAYYLLYYRHVVTYRFAVDRIRDINLLLLSDQSIPEKLKRIREIWSKKSRHTRANFRLDEVVHEIEEELKRGLDLSNGKEADNQLLEDELRRVRFENDRLHVSNSVLDNCLSTLKHETMYYPSRIRQLIEASPDDVASLKELVDYYKSIYLMLSAQAMEQVETNLKCDAALKDYLFRLIQETVKDLAKAHGIAITQVKQEIKTVHTAYATCQFVFSELRYDDSLHHRLFTPLTVDMRFLVCRQIVREMGETTNLRGCGIQAKPSDDGFLVIEVVLPGMLV</sequence>